<evidence type="ECO:0000256" key="1">
    <source>
        <dbReference type="ARBA" id="ARBA00008045"/>
    </source>
</evidence>
<feature type="region of interest" description="Disordered" evidence="4">
    <location>
        <begin position="122"/>
        <end position="152"/>
    </location>
</feature>
<keyword evidence="2" id="KW-0143">Chaperone</keyword>
<evidence type="ECO:0000256" key="4">
    <source>
        <dbReference type="SAM" id="MobiDB-lite"/>
    </source>
</evidence>
<evidence type="ECO:0000313" key="5">
    <source>
        <dbReference type="EMBL" id="CAH3195715.1"/>
    </source>
</evidence>
<dbReference type="CDD" id="cd23163">
    <property type="entry name" value="Prefoldin_2"/>
    <property type="match status" value="1"/>
</dbReference>
<sequence>MPSIMAAGSGGKKKSKGGLDHEQIIMQFNQMRQEYRGIMGKIGELEMEVNEHGTVIEALKGVEPERRCFRMIGGVLVERTVKDVLPALENNKQQISGLINKLKDSLTAKEQELKAFKEKHNIHVKGEKDAPSEEAVQTADKTSGVLVAQDSS</sequence>
<protein>
    <recommendedName>
        <fullName evidence="7">Prefoldin subunit 2</fullName>
    </recommendedName>
</protein>
<evidence type="ECO:0008006" key="7">
    <source>
        <dbReference type="Google" id="ProtNLM"/>
    </source>
</evidence>
<keyword evidence="6" id="KW-1185">Reference proteome</keyword>
<dbReference type="Pfam" id="PF01920">
    <property type="entry name" value="Prefoldin_2"/>
    <property type="match status" value="1"/>
</dbReference>
<gene>
    <name evidence="5" type="ORF">PEVE_00030850</name>
</gene>
<proteinExistence type="inferred from homology"/>
<organism evidence="5 6">
    <name type="scientific">Porites evermanni</name>
    <dbReference type="NCBI Taxonomy" id="104178"/>
    <lineage>
        <taxon>Eukaryota</taxon>
        <taxon>Metazoa</taxon>
        <taxon>Cnidaria</taxon>
        <taxon>Anthozoa</taxon>
        <taxon>Hexacorallia</taxon>
        <taxon>Scleractinia</taxon>
        <taxon>Fungiina</taxon>
        <taxon>Poritidae</taxon>
        <taxon>Porites</taxon>
    </lineage>
</organism>
<dbReference type="SUPFAM" id="SSF46579">
    <property type="entry name" value="Prefoldin"/>
    <property type="match status" value="1"/>
</dbReference>
<dbReference type="InterPro" id="IPR027235">
    <property type="entry name" value="PFD2"/>
</dbReference>
<comment type="caution">
    <text evidence="5">The sequence shown here is derived from an EMBL/GenBank/DDBJ whole genome shotgun (WGS) entry which is preliminary data.</text>
</comment>
<dbReference type="InterPro" id="IPR009053">
    <property type="entry name" value="Prefoldin"/>
</dbReference>
<evidence type="ECO:0000256" key="3">
    <source>
        <dbReference type="ARBA" id="ARBA00024667"/>
    </source>
</evidence>
<name>A0ABN8SX43_9CNID</name>
<comment type="similarity">
    <text evidence="1">Belongs to the prefoldin subunit beta family.</text>
</comment>
<evidence type="ECO:0000313" key="6">
    <source>
        <dbReference type="Proteomes" id="UP001159427"/>
    </source>
</evidence>
<dbReference type="InterPro" id="IPR002777">
    <property type="entry name" value="PFD_beta-like"/>
</dbReference>
<dbReference type="Gene3D" id="1.10.287.370">
    <property type="match status" value="1"/>
</dbReference>
<dbReference type="EMBL" id="CALNXI010004393">
    <property type="protein sequence ID" value="CAH3195715.1"/>
    <property type="molecule type" value="Genomic_DNA"/>
</dbReference>
<dbReference type="PANTHER" id="PTHR13303">
    <property type="entry name" value="PREFOLDIN SUBUNIT 2"/>
    <property type="match status" value="1"/>
</dbReference>
<dbReference type="Proteomes" id="UP001159427">
    <property type="component" value="Unassembled WGS sequence"/>
</dbReference>
<evidence type="ECO:0000256" key="2">
    <source>
        <dbReference type="ARBA" id="ARBA00023186"/>
    </source>
</evidence>
<reference evidence="5 6" key="1">
    <citation type="submission" date="2022-05" db="EMBL/GenBank/DDBJ databases">
        <authorList>
            <consortium name="Genoscope - CEA"/>
            <person name="William W."/>
        </authorList>
    </citation>
    <scope>NUCLEOTIDE SEQUENCE [LARGE SCALE GENOMIC DNA]</scope>
</reference>
<feature type="compositionally biased region" description="Basic and acidic residues" evidence="4">
    <location>
        <begin position="122"/>
        <end position="131"/>
    </location>
</feature>
<accession>A0ABN8SX43</accession>
<comment type="function">
    <text evidence="3">Binds specifically to cytosolic chaperonin (c-CPN) and transfers target proteins to it. Binds to nascent polypeptide chain and promotes folding in an environment in which there are many competing pathways for nonnative proteins.</text>
</comment>